<protein>
    <recommendedName>
        <fullName evidence="9">Histidinol-phosphate aminotransferase</fullName>
        <ecNumber evidence="9">2.6.1.9</ecNumber>
    </recommendedName>
    <alternativeName>
        <fullName evidence="9">Imidazole acetol-phosphate transaminase</fullName>
    </alternativeName>
</protein>
<evidence type="ECO:0000256" key="6">
    <source>
        <dbReference type="ARBA" id="ARBA00022679"/>
    </source>
</evidence>
<keyword evidence="7 9" id="KW-0663">Pyridoxal phosphate</keyword>
<dbReference type="SUPFAM" id="SSF53383">
    <property type="entry name" value="PLP-dependent transferases"/>
    <property type="match status" value="1"/>
</dbReference>
<dbReference type="Pfam" id="PF00155">
    <property type="entry name" value="Aminotran_1_2"/>
    <property type="match status" value="1"/>
</dbReference>
<feature type="domain" description="Aminotransferase class I/classII large" evidence="10">
    <location>
        <begin position="22"/>
        <end position="339"/>
    </location>
</feature>
<comment type="catalytic activity">
    <reaction evidence="9">
        <text>L-histidinol phosphate + 2-oxoglutarate = 3-(imidazol-4-yl)-2-oxopropyl phosphate + L-glutamate</text>
        <dbReference type="Rhea" id="RHEA:23744"/>
        <dbReference type="ChEBI" id="CHEBI:16810"/>
        <dbReference type="ChEBI" id="CHEBI:29985"/>
        <dbReference type="ChEBI" id="CHEBI:57766"/>
        <dbReference type="ChEBI" id="CHEBI:57980"/>
        <dbReference type="EC" id="2.6.1.9"/>
    </reaction>
</comment>
<evidence type="ECO:0000256" key="3">
    <source>
        <dbReference type="ARBA" id="ARBA00011738"/>
    </source>
</evidence>
<reference evidence="11 12" key="1">
    <citation type="submission" date="2020-04" db="EMBL/GenBank/DDBJ databases">
        <title>Genomic insights into acetone-butanol-ethanol (ABE) fermentation by sequencing solventogenic clostridia strains.</title>
        <authorList>
            <person name="Brown S."/>
        </authorList>
    </citation>
    <scope>NUCLEOTIDE SEQUENCE [LARGE SCALE GENOMIC DNA]</scope>
    <source>
        <strain evidence="11 12">DJ011</strain>
    </source>
</reference>
<dbReference type="GO" id="GO:0004400">
    <property type="term" value="F:histidinol-phosphate transaminase activity"/>
    <property type="evidence" value="ECO:0007669"/>
    <property type="project" value="UniProtKB-UniRule"/>
</dbReference>
<dbReference type="InterPro" id="IPR015421">
    <property type="entry name" value="PyrdxlP-dep_Trfase_major"/>
</dbReference>
<dbReference type="GO" id="GO:0030170">
    <property type="term" value="F:pyridoxal phosphate binding"/>
    <property type="evidence" value="ECO:0007669"/>
    <property type="project" value="InterPro"/>
</dbReference>
<dbReference type="InterPro" id="IPR004839">
    <property type="entry name" value="Aminotransferase_I/II_large"/>
</dbReference>
<keyword evidence="12" id="KW-1185">Reference proteome</keyword>
<comment type="similarity">
    <text evidence="2 9">Belongs to the class-II pyridoxal-phosphate-dependent aminotransferase family. Histidinol-phosphate aminotransferase subfamily.</text>
</comment>
<dbReference type="RefSeq" id="WP_173680270.1">
    <property type="nucleotide sequence ID" value="NZ_JAAZWO010000034.1"/>
</dbReference>
<keyword evidence="6 9" id="KW-0808">Transferase</keyword>
<dbReference type="Gene3D" id="3.90.1150.10">
    <property type="entry name" value="Aspartate Aminotransferase, domain 1"/>
    <property type="match status" value="1"/>
</dbReference>
<dbReference type="PANTHER" id="PTHR42885:SF2">
    <property type="entry name" value="HISTIDINOL-PHOSPHATE AMINOTRANSFERASE"/>
    <property type="match status" value="1"/>
</dbReference>
<evidence type="ECO:0000313" key="12">
    <source>
        <dbReference type="Proteomes" id="UP000563151"/>
    </source>
</evidence>
<dbReference type="EMBL" id="JAAZWO010000034">
    <property type="protein sequence ID" value="MBC2399717.1"/>
    <property type="molecule type" value="Genomic_DNA"/>
</dbReference>
<evidence type="ECO:0000256" key="2">
    <source>
        <dbReference type="ARBA" id="ARBA00007970"/>
    </source>
</evidence>
<dbReference type="PANTHER" id="PTHR42885">
    <property type="entry name" value="HISTIDINOL-PHOSPHATE AMINOTRANSFERASE-RELATED"/>
    <property type="match status" value="1"/>
</dbReference>
<dbReference type="InterPro" id="IPR015424">
    <property type="entry name" value="PyrdxlP-dep_Trfase"/>
</dbReference>
<comment type="subunit">
    <text evidence="3 9">Homodimer.</text>
</comment>
<evidence type="ECO:0000256" key="7">
    <source>
        <dbReference type="ARBA" id="ARBA00022898"/>
    </source>
</evidence>
<keyword evidence="5 9" id="KW-0028">Amino-acid biosynthesis</keyword>
<evidence type="ECO:0000256" key="9">
    <source>
        <dbReference type="HAMAP-Rule" id="MF_01023"/>
    </source>
</evidence>
<dbReference type="InterPro" id="IPR005861">
    <property type="entry name" value="HisP_aminotrans"/>
</dbReference>
<dbReference type="EC" id="2.6.1.9" evidence="9"/>
<accession>A0A923J1Z0</accession>
<evidence type="ECO:0000256" key="4">
    <source>
        <dbReference type="ARBA" id="ARBA00022576"/>
    </source>
</evidence>
<sequence>MELIKESIRNLKEYVPNNFKYKIKLDANEGKNILFKDIYKEGIKFGEDFNINFYPDNEANILREEIGKYININPTNIVAGNGSSEMIELIIKTFVDKDEVILSFVPTFSMYSIFSKIYSAKFMGLKSNEDFSIDIELLINKAKEVNPKVIILCNPNNPTGYLIDKDYIKRLLENTDSIVVVDEAYIEFAGDSMVNEIGNYKNLIVLRTLSKALGLAAVRLGYMVSNEKTINIINKVRSPYNLNALTQYVGVMALRNKDKIISYVEEVKKEREFLYTKLNRLRIKAFKSYGNFVFFKCETSDLKYKLAEYGILIRDFSEDLKGYFRVTVGSEYENREFIKCLKEIKENEKS</sequence>
<keyword evidence="8 9" id="KW-0368">Histidine biosynthesis</keyword>
<keyword evidence="4 9" id="KW-0032">Aminotransferase</keyword>
<evidence type="ECO:0000259" key="10">
    <source>
        <dbReference type="Pfam" id="PF00155"/>
    </source>
</evidence>
<dbReference type="GO" id="GO:0000105">
    <property type="term" value="P:L-histidine biosynthetic process"/>
    <property type="evidence" value="ECO:0007669"/>
    <property type="project" value="UniProtKB-UniRule"/>
</dbReference>
<evidence type="ECO:0000256" key="8">
    <source>
        <dbReference type="ARBA" id="ARBA00023102"/>
    </source>
</evidence>
<dbReference type="AlphaFoldDB" id="A0A923J1Z0"/>
<dbReference type="Gene3D" id="3.40.640.10">
    <property type="entry name" value="Type I PLP-dependent aspartate aminotransferase-like (Major domain)"/>
    <property type="match status" value="1"/>
</dbReference>
<dbReference type="Proteomes" id="UP000563151">
    <property type="component" value="Unassembled WGS sequence"/>
</dbReference>
<dbReference type="HAMAP" id="MF_01023">
    <property type="entry name" value="HisC_aminotrans_2"/>
    <property type="match status" value="1"/>
</dbReference>
<evidence type="ECO:0000313" key="11">
    <source>
        <dbReference type="EMBL" id="MBC2399717.1"/>
    </source>
</evidence>
<dbReference type="NCBIfam" id="TIGR01141">
    <property type="entry name" value="hisC"/>
    <property type="match status" value="1"/>
</dbReference>
<evidence type="ECO:0000256" key="1">
    <source>
        <dbReference type="ARBA" id="ARBA00001933"/>
    </source>
</evidence>
<feature type="modified residue" description="N6-(pyridoxal phosphate)lysine" evidence="9">
    <location>
        <position position="211"/>
    </location>
</feature>
<gene>
    <name evidence="9 11" type="primary">hisC</name>
    <name evidence="11" type="ORF">HGG79_18385</name>
</gene>
<organism evidence="11 12">
    <name type="scientific">Clostridium tetanomorphum</name>
    <dbReference type="NCBI Taxonomy" id="1553"/>
    <lineage>
        <taxon>Bacteria</taxon>
        <taxon>Bacillati</taxon>
        <taxon>Bacillota</taxon>
        <taxon>Clostridia</taxon>
        <taxon>Eubacteriales</taxon>
        <taxon>Clostridiaceae</taxon>
        <taxon>Clostridium</taxon>
    </lineage>
</organism>
<proteinExistence type="inferred from homology"/>
<comment type="cofactor">
    <cofactor evidence="1 9">
        <name>pyridoxal 5'-phosphate</name>
        <dbReference type="ChEBI" id="CHEBI:597326"/>
    </cofactor>
</comment>
<comment type="caution">
    <text evidence="11">The sequence shown here is derived from an EMBL/GenBank/DDBJ whole genome shotgun (WGS) entry which is preliminary data.</text>
</comment>
<dbReference type="CDD" id="cd00609">
    <property type="entry name" value="AAT_like"/>
    <property type="match status" value="1"/>
</dbReference>
<name>A0A923J1Z0_CLOTT</name>
<comment type="pathway">
    <text evidence="9">Amino-acid biosynthesis; L-histidine biosynthesis; L-histidine from 5-phospho-alpha-D-ribose 1-diphosphate: step 7/9.</text>
</comment>
<dbReference type="PROSITE" id="PS00599">
    <property type="entry name" value="AA_TRANSFER_CLASS_2"/>
    <property type="match status" value="1"/>
</dbReference>
<dbReference type="InterPro" id="IPR001917">
    <property type="entry name" value="Aminotrans_II_pyridoxalP_BS"/>
</dbReference>
<evidence type="ECO:0000256" key="5">
    <source>
        <dbReference type="ARBA" id="ARBA00022605"/>
    </source>
</evidence>
<dbReference type="InterPro" id="IPR015422">
    <property type="entry name" value="PyrdxlP-dep_Trfase_small"/>
</dbReference>